<gene>
    <name evidence="1" type="ORF">N301_09589</name>
</gene>
<dbReference type="PANTHER" id="PTHR33395:SF22">
    <property type="entry name" value="REVERSE TRANSCRIPTASE DOMAIN-CONTAINING PROTEIN"/>
    <property type="match status" value="1"/>
</dbReference>
<feature type="non-terminal residue" evidence="1">
    <location>
        <position position="1"/>
    </location>
</feature>
<accession>A0A0A0AMN3</accession>
<dbReference type="AlphaFoldDB" id="A0A0A0AMN3"/>
<feature type="non-terminal residue" evidence="1">
    <location>
        <position position="109"/>
    </location>
</feature>
<dbReference type="Proteomes" id="UP000053858">
    <property type="component" value="Unassembled WGS sequence"/>
</dbReference>
<keyword evidence="2" id="KW-1185">Reference proteome</keyword>
<name>A0A0A0AMN3_CHAVO</name>
<evidence type="ECO:0000313" key="2">
    <source>
        <dbReference type="Proteomes" id="UP000053858"/>
    </source>
</evidence>
<dbReference type="EMBL" id="KL872330">
    <property type="protein sequence ID" value="KGL95187.1"/>
    <property type="molecule type" value="Genomic_DNA"/>
</dbReference>
<protein>
    <recommendedName>
        <fullName evidence="3">RNA-directed DNA polymerase from mobile element jockey</fullName>
    </recommendedName>
</protein>
<evidence type="ECO:0000313" key="1">
    <source>
        <dbReference type="EMBL" id="KGL95187.1"/>
    </source>
</evidence>
<dbReference type="GO" id="GO:0061343">
    <property type="term" value="P:cell adhesion involved in heart morphogenesis"/>
    <property type="evidence" value="ECO:0007669"/>
    <property type="project" value="TreeGrafter"/>
</dbReference>
<dbReference type="GO" id="GO:0007508">
    <property type="term" value="P:larval heart development"/>
    <property type="evidence" value="ECO:0007669"/>
    <property type="project" value="TreeGrafter"/>
</dbReference>
<evidence type="ECO:0008006" key="3">
    <source>
        <dbReference type="Google" id="ProtNLM"/>
    </source>
</evidence>
<dbReference type="GO" id="GO:0031012">
    <property type="term" value="C:extracellular matrix"/>
    <property type="evidence" value="ECO:0007669"/>
    <property type="project" value="TreeGrafter"/>
</dbReference>
<sequence>PLVNEEQVRDQLYKLDIYKSMGPDGVHPRVLRELGEVLAGPLSIFERSWRTGEVPEDWMITNVTPVLKKGKKDDLGNYRPVSLTSVPGKMMEQLVLGVISKHLDEKKVI</sequence>
<organism evidence="1 2">
    <name type="scientific">Charadrius vociferus</name>
    <name type="common">Killdeer</name>
    <name type="synonym">Aegialitis vocifera</name>
    <dbReference type="NCBI Taxonomy" id="50402"/>
    <lineage>
        <taxon>Eukaryota</taxon>
        <taxon>Metazoa</taxon>
        <taxon>Chordata</taxon>
        <taxon>Craniata</taxon>
        <taxon>Vertebrata</taxon>
        <taxon>Euteleostomi</taxon>
        <taxon>Archelosauria</taxon>
        <taxon>Archosauria</taxon>
        <taxon>Dinosauria</taxon>
        <taxon>Saurischia</taxon>
        <taxon>Theropoda</taxon>
        <taxon>Coelurosauria</taxon>
        <taxon>Aves</taxon>
        <taxon>Neognathae</taxon>
        <taxon>Neoaves</taxon>
        <taxon>Charadriiformes</taxon>
        <taxon>Charadriidae</taxon>
        <taxon>Charadrius</taxon>
    </lineage>
</organism>
<proteinExistence type="predicted"/>
<reference evidence="2" key="1">
    <citation type="journal article" date="2014" name="Science">
        <title>Comparative genomics reveals insights into avian genome evolution and adaptation.</title>
        <authorList>
            <consortium name="Avian Genome Consortium"/>
            <person name="Zhang G."/>
            <person name="Li C."/>
            <person name="Li Q."/>
            <person name="Li B."/>
            <person name="Larkin D.M."/>
            <person name="Lee C."/>
            <person name="Storz J.F."/>
            <person name="Antunes A."/>
            <person name="Greenwold M.J."/>
            <person name="Meredith R.W."/>
            <person name="Odeen A."/>
            <person name="Cui J."/>
            <person name="Zhou Q."/>
            <person name="Xu L."/>
            <person name="Pan H."/>
            <person name="Wang Z."/>
            <person name="Jin L."/>
            <person name="Zhang P."/>
            <person name="Hu H."/>
            <person name="Yang W."/>
            <person name="Hu J."/>
            <person name="Xiao J."/>
            <person name="Yang Z."/>
            <person name="Liu Y."/>
            <person name="Xie Q."/>
            <person name="Yu H."/>
            <person name="Lian J."/>
            <person name="Wen P."/>
            <person name="Zhang F."/>
            <person name="Li H."/>
            <person name="Zeng Y."/>
            <person name="Xiong Z."/>
            <person name="Liu S."/>
            <person name="Zhou L."/>
            <person name="Huang Z."/>
            <person name="An N."/>
            <person name="Wang J."/>
            <person name="Zheng Q."/>
            <person name="Xiong Y."/>
            <person name="Wang G."/>
            <person name="Wang B."/>
            <person name="Wang J."/>
            <person name="Fan Y."/>
            <person name="da Fonseca R.R."/>
            <person name="Alfaro-Nunez A."/>
            <person name="Schubert M."/>
            <person name="Orlando L."/>
            <person name="Mourier T."/>
            <person name="Howard J.T."/>
            <person name="Ganapathy G."/>
            <person name="Pfenning A."/>
            <person name="Whitney O."/>
            <person name="Rivas M.V."/>
            <person name="Hara E."/>
            <person name="Smith J."/>
            <person name="Farre M."/>
            <person name="Narayan J."/>
            <person name="Slavov G."/>
            <person name="Romanov M.N."/>
            <person name="Borges R."/>
            <person name="Machado J.P."/>
            <person name="Khan I."/>
            <person name="Springer M.S."/>
            <person name="Gatesy J."/>
            <person name="Hoffmann F.G."/>
            <person name="Opazo J.C."/>
            <person name="Hastad O."/>
            <person name="Sawyer R.H."/>
            <person name="Kim H."/>
            <person name="Kim K.W."/>
            <person name="Kim H.J."/>
            <person name="Cho S."/>
            <person name="Li N."/>
            <person name="Huang Y."/>
            <person name="Bruford M.W."/>
            <person name="Zhan X."/>
            <person name="Dixon A."/>
            <person name="Bertelsen M.F."/>
            <person name="Derryberry E."/>
            <person name="Warren W."/>
            <person name="Wilson R.K."/>
            <person name="Li S."/>
            <person name="Ray D.A."/>
            <person name="Green R.E."/>
            <person name="O'Brien S.J."/>
            <person name="Griffin D."/>
            <person name="Johnson W.E."/>
            <person name="Haussler D."/>
            <person name="Ryder O.A."/>
            <person name="Willerslev E."/>
            <person name="Graves G.R."/>
            <person name="Alstrom P."/>
            <person name="Fjeldsa J."/>
            <person name="Mindell D.P."/>
            <person name="Edwards S.V."/>
            <person name="Braun E.L."/>
            <person name="Rahbek C."/>
            <person name="Burt D.W."/>
            <person name="Houde P."/>
            <person name="Zhang Y."/>
            <person name="Yang H."/>
            <person name="Wang J."/>
            <person name="Jarvis E.D."/>
            <person name="Gilbert M.T."/>
            <person name="Wang J."/>
        </authorList>
    </citation>
    <scope>NUCLEOTIDE SEQUENCE [LARGE SCALE GENOMIC DNA]</scope>
</reference>
<dbReference type="STRING" id="50402.A0A0A0AMN3"/>
<dbReference type="PANTHER" id="PTHR33395">
    <property type="entry name" value="TRANSCRIPTASE, PUTATIVE-RELATED-RELATED"/>
    <property type="match status" value="1"/>
</dbReference>